<reference evidence="2" key="1">
    <citation type="submission" date="2023-06" db="EMBL/GenBank/DDBJ databases">
        <title>Genome-scale phylogeny and comparative genomics of the fungal order Sordariales.</title>
        <authorList>
            <consortium name="Lawrence Berkeley National Laboratory"/>
            <person name="Hensen N."/>
            <person name="Bonometti L."/>
            <person name="Westerberg I."/>
            <person name="Brannstrom I.O."/>
            <person name="Guillou S."/>
            <person name="Cros-Aarteil S."/>
            <person name="Calhoun S."/>
            <person name="Haridas S."/>
            <person name="Kuo A."/>
            <person name="Mondo S."/>
            <person name="Pangilinan J."/>
            <person name="Riley R."/>
            <person name="LaButti K."/>
            <person name="Andreopoulos B."/>
            <person name="Lipzen A."/>
            <person name="Chen C."/>
            <person name="Yanf M."/>
            <person name="Daum C."/>
            <person name="Ng V."/>
            <person name="Clum A."/>
            <person name="Steindorff A."/>
            <person name="Ohm R."/>
            <person name="Martin F."/>
            <person name="Silar P."/>
            <person name="Natvig D."/>
            <person name="Lalanne C."/>
            <person name="Gautier V."/>
            <person name="Ament-velasquez S.L."/>
            <person name="Kruys A."/>
            <person name="Hutchinson M.I."/>
            <person name="Powell A.J."/>
            <person name="Barry K."/>
            <person name="Miller A.N."/>
            <person name="Grigoriev I.V."/>
            <person name="Debuchy R."/>
            <person name="Gladieux P."/>
            <person name="Thoren M.H."/>
            <person name="Johannesson H."/>
        </authorList>
    </citation>
    <scope>NUCLEOTIDE SEQUENCE</scope>
    <source>
        <strain evidence="2">SMH3187-1</strain>
    </source>
</reference>
<dbReference type="Proteomes" id="UP001172155">
    <property type="component" value="Unassembled WGS sequence"/>
</dbReference>
<protein>
    <submittedName>
        <fullName evidence="2">Uncharacterized protein</fullName>
    </submittedName>
</protein>
<name>A0AA40K1N0_9PEZI</name>
<feature type="compositionally biased region" description="Polar residues" evidence="1">
    <location>
        <begin position="345"/>
        <end position="355"/>
    </location>
</feature>
<proteinExistence type="predicted"/>
<feature type="region of interest" description="Disordered" evidence="1">
    <location>
        <begin position="71"/>
        <end position="98"/>
    </location>
</feature>
<gene>
    <name evidence="2" type="ORF">B0T18DRAFT_430144</name>
</gene>
<feature type="compositionally biased region" description="Polar residues" evidence="1">
    <location>
        <begin position="196"/>
        <end position="222"/>
    </location>
</feature>
<feature type="compositionally biased region" description="Polar residues" evidence="1">
    <location>
        <begin position="270"/>
        <end position="285"/>
    </location>
</feature>
<feature type="compositionally biased region" description="Polar residues" evidence="1">
    <location>
        <begin position="322"/>
        <end position="331"/>
    </location>
</feature>
<organism evidence="2 3">
    <name type="scientific">Schizothecium vesticola</name>
    <dbReference type="NCBI Taxonomy" id="314040"/>
    <lineage>
        <taxon>Eukaryota</taxon>
        <taxon>Fungi</taxon>
        <taxon>Dikarya</taxon>
        <taxon>Ascomycota</taxon>
        <taxon>Pezizomycotina</taxon>
        <taxon>Sordariomycetes</taxon>
        <taxon>Sordariomycetidae</taxon>
        <taxon>Sordariales</taxon>
        <taxon>Schizotheciaceae</taxon>
        <taxon>Schizothecium</taxon>
    </lineage>
</organism>
<sequence length="518" mass="54110">MALAQDPQPVGEALIEEAVFHHTENFRVQTDGMFGGDHFLVSLAIRDAIILGVPRQFYMTTIIPTVASSQPIASRDDGSAPPGTIAPAMVSSTTGLSNNPDEILATPGFYTPDVSPGTMDPNMEFSTPGPSTAPDRVWATPGLYSADSGIALSLPRSSSPRGSVPHGTIDPAMVFSTPGPSTASDGALARPGLNTADSGIDSIQPSSSRPYGSVCSGTMSSKSEGRMADQASSFSVPDSVFSTPAPSTAHDRAWTSTTPSGYTSHGIARSQPNSSGPHGSVPTGTKRSKINVNMVGRRTMSSTAQGKMVARQPSNPARHRMVSSQGSTSSALDRVLSTPGPSGAPSGQFTDSCGSLGSKGTFLAPHTRPPGARREANSLMVPATATPPTPSATSSRPLPPATASMTGVRRRIRDTCSEMGIPLILASLQDGSCIPMDEEILDAMYAVHVITQLAWARTSFKVAAITQDRVLANEVALDTLKKVLEAAMKVKEEDLVVATTKHWLNESTSRLNVLGLDE</sequence>
<keyword evidence="3" id="KW-1185">Reference proteome</keyword>
<evidence type="ECO:0000313" key="2">
    <source>
        <dbReference type="EMBL" id="KAK0742724.1"/>
    </source>
</evidence>
<feature type="compositionally biased region" description="Low complexity" evidence="1">
    <location>
        <begin position="391"/>
        <end position="404"/>
    </location>
</feature>
<feature type="compositionally biased region" description="Polar residues" evidence="1">
    <location>
        <begin position="230"/>
        <end position="246"/>
    </location>
</feature>
<evidence type="ECO:0000313" key="3">
    <source>
        <dbReference type="Proteomes" id="UP001172155"/>
    </source>
</evidence>
<feature type="region of interest" description="Disordered" evidence="1">
    <location>
        <begin position="380"/>
        <end position="408"/>
    </location>
</feature>
<comment type="caution">
    <text evidence="2">The sequence shown here is derived from an EMBL/GenBank/DDBJ whole genome shotgun (WGS) entry which is preliminary data.</text>
</comment>
<dbReference type="AlphaFoldDB" id="A0AA40K1N0"/>
<dbReference type="EMBL" id="JAUKUD010000005">
    <property type="protein sequence ID" value="KAK0742724.1"/>
    <property type="molecule type" value="Genomic_DNA"/>
</dbReference>
<feature type="region of interest" description="Disordered" evidence="1">
    <location>
        <begin position="196"/>
        <end position="359"/>
    </location>
</feature>
<accession>A0AA40K1N0</accession>
<evidence type="ECO:0000256" key="1">
    <source>
        <dbReference type="SAM" id="MobiDB-lite"/>
    </source>
</evidence>
<feature type="compositionally biased region" description="Polar residues" evidence="1">
    <location>
        <begin position="254"/>
        <end position="263"/>
    </location>
</feature>